<name>A0A4R6J133_9BACT</name>
<dbReference type="EMBL" id="SNWP01000010">
    <property type="protein sequence ID" value="TDO28942.1"/>
    <property type="molecule type" value="Genomic_DNA"/>
</dbReference>
<keyword evidence="1" id="KW-1133">Transmembrane helix</keyword>
<evidence type="ECO:0000256" key="1">
    <source>
        <dbReference type="SAM" id="Phobius"/>
    </source>
</evidence>
<keyword evidence="3" id="KW-1185">Reference proteome</keyword>
<sequence>MSQREEITAELAQIDPSMSLWPYHMPYSLPFGYFEGITGKLLEQSVVGLMVEKSRGYQVPAGYFNQLSDRIMAAIHKQAVANELEEIAPLLNTISKQMPYTSISLPQFQMEGIMEKAAEAAIPVIQMPVRKKNKWMQYAAAAVATGVIVVTAFMYNSRSENNSANINYAQLDVSHEISRLSEEELNTYLATSEKMVINTGDRDVYGIEALPEVDEHIEMSSDDELKQYLDESTEVSGEAKADTNSES</sequence>
<reference evidence="2 3" key="1">
    <citation type="submission" date="2019-03" db="EMBL/GenBank/DDBJ databases">
        <title>Genomic Encyclopedia of Archaeal and Bacterial Type Strains, Phase II (KMG-II): from individual species to whole genera.</title>
        <authorList>
            <person name="Goeker M."/>
        </authorList>
    </citation>
    <scope>NUCLEOTIDE SEQUENCE [LARGE SCALE GENOMIC DNA]</scope>
    <source>
        <strain evidence="2 3">DSM 28323</strain>
    </source>
</reference>
<protein>
    <submittedName>
        <fullName evidence="2">Uncharacterized protein</fullName>
    </submittedName>
</protein>
<feature type="transmembrane region" description="Helical" evidence="1">
    <location>
        <begin position="135"/>
        <end position="155"/>
    </location>
</feature>
<evidence type="ECO:0000313" key="2">
    <source>
        <dbReference type="EMBL" id="TDO28942.1"/>
    </source>
</evidence>
<proteinExistence type="predicted"/>
<comment type="caution">
    <text evidence="2">The sequence shown here is derived from an EMBL/GenBank/DDBJ whole genome shotgun (WGS) entry which is preliminary data.</text>
</comment>
<accession>A0A4R6J133</accession>
<dbReference type="AlphaFoldDB" id="A0A4R6J133"/>
<evidence type="ECO:0000313" key="3">
    <source>
        <dbReference type="Proteomes" id="UP000295741"/>
    </source>
</evidence>
<dbReference type="OrthoDB" id="677448at2"/>
<keyword evidence="1" id="KW-0812">Transmembrane</keyword>
<organism evidence="2 3">
    <name type="scientific">Sediminibacterium goheungense</name>
    <dbReference type="NCBI Taxonomy" id="1086393"/>
    <lineage>
        <taxon>Bacteria</taxon>
        <taxon>Pseudomonadati</taxon>
        <taxon>Bacteroidota</taxon>
        <taxon>Chitinophagia</taxon>
        <taxon>Chitinophagales</taxon>
        <taxon>Chitinophagaceae</taxon>
        <taxon>Sediminibacterium</taxon>
    </lineage>
</organism>
<dbReference type="RefSeq" id="WP_133473554.1">
    <property type="nucleotide sequence ID" value="NZ_SNWP01000010.1"/>
</dbReference>
<keyword evidence="1" id="KW-0472">Membrane</keyword>
<gene>
    <name evidence="2" type="ORF">BC659_1024</name>
</gene>
<dbReference type="Proteomes" id="UP000295741">
    <property type="component" value="Unassembled WGS sequence"/>
</dbReference>